<evidence type="ECO:0000313" key="1">
    <source>
        <dbReference type="EMBL" id="KAB1264491.1"/>
    </source>
</evidence>
<evidence type="ECO:0000313" key="2">
    <source>
        <dbReference type="Proteomes" id="UP000299084"/>
    </source>
</evidence>
<sequence length="76" mass="9089">KHHYHLCHRPSEFWEHMFHECHPSVPQIVLQPEPEYLTNIEQFCCYFKELPAVELRNGKTAGRRMCHTRSQGDNNV</sequence>
<protein>
    <submittedName>
        <fullName evidence="1">Ubiquitin carboxyl-terminal hydrolase 3</fullName>
    </submittedName>
</protein>
<dbReference type="GO" id="GO:0016787">
    <property type="term" value="F:hydrolase activity"/>
    <property type="evidence" value="ECO:0007669"/>
    <property type="project" value="UniProtKB-KW"/>
</dbReference>
<gene>
    <name evidence="1" type="ORF">Cadr_000020019</name>
</gene>
<dbReference type="EMBL" id="JWIN03000017">
    <property type="protein sequence ID" value="KAB1264491.1"/>
    <property type="molecule type" value="Genomic_DNA"/>
</dbReference>
<name>A0A5N4D046_CAMDR</name>
<keyword evidence="2" id="KW-1185">Reference proteome</keyword>
<dbReference type="Proteomes" id="UP000299084">
    <property type="component" value="Unassembled WGS sequence"/>
</dbReference>
<proteinExistence type="predicted"/>
<comment type="caution">
    <text evidence="1">The sequence shown here is derived from an EMBL/GenBank/DDBJ whole genome shotgun (WGS) entry which is preliminary data.</text>
</comment>
<accession>A0A5N4D046</accession>
<organism evidence="1 2">
    <name type="scientific">Camelus dromedarius</name>
    <name type="common">Dromedary</name>
    <name type="synonym">Arabian camel</name>
    <dbReference type="NCBI Taxonomy" id="9838"/>
    <lineage>
        <taxon>Eukaryota</taxon>
        <taxon>Metazoa</taxon>
        <taxon>Chordata</taxon>
        <taxon>Craniata</taxon>
        <taxon>Vertebrata</taxon>
        <taxon>Euteleostomi</taxon>
        <taxon>Mammalia</taxon>
        <taxon>Eutheria</taxon>
        <taxon>Laurasiatheria</taxon>
        <taxon>Artiodactyla</taxon>
        <taxon>Tylopoda</taxon>
        <taxon>Camelidae</taxon>
        <taxon>Camelus</taxon>
    </lineage>
</organism>
<keyword evidence="1" id="KW-0378">Hydrolase</keyword>
<reference evidence="1 2" key="1">
    <citation type="journal article" date="2019" name="Mol. Ecol. Resour.">
        <title>Improving Illumina assemblies with Hi-C and long reads: an example with the North African dromedary.</title>
        <authorList>
            <person name="Elbers J.P."/>
            <person name="Rogers M.F."/>
            <person name="Perelman P.L."/>
            <person name="Proskuryakova A.A."/>
            <person name="Serdyukova N.A."/>
            <person name="Johnson W.E."/>
            <person name="Horin P."/>
            <person name="Corander J."/>
            <person name="Murphy D."/>
            <person name="Burger P.A."/>
        </authorList>
    </citation>
    <scope>NUCLEOTIDE SEQUENCE [LARGE SCALE GENOMIC DNA]</scope>
    <source>
        <strain evidence="1">Drom800</strain>
        <tissue evidence="1">Blood</tissue>
    </source>
</reference>
<dbReference type="AlphaFoldDB" id="A0A5N4D046"/>
<feature type="non-terminal residue" evidence="1">
    <location>
        <position position="1"/>
    </location>
</feature>